<name>A0A7C4M2Z3_UNCC3</name>
<gene>
    <name evidence="1" type="ORF">ENT43_04200</name>
</gene>
<protein>
    <submittedName>
        <fullName evidence="1">Uncharacterized protein</fullName>
    </submittedName>
</protein>
<dbReference type="AlphaFoldDB" id="A0A7C4M2Z3"/>
<sequence length="184" mass="21695">MKTELDDLLKIDMSWLRKEGLLTGLRYSHISWENNVMGSKSSIAIYISVMEASRFARLKYTQTDLCGNKNDFDYKIDIIATECNFGGERYWFICPLDGCGRKTRILYKNGDYFGCRYCQKLTYKSRNKNRRGKIFSLTHFIDLTQKIEELSEGVKKHHYQGKTTRKQKRINNLYRKISTPNMNI</sequence>
<proteinExistence type="predicted"/>
<dbReference type="EMBL" id="DSYQ01000028">
    <property type="protein sequence ID" value="HGT71434.1"/>
    <property type="molecule type" value="Genomic_DNA"/>
</dbReference>
<evidence type="ECO:0000313" key="1">
    <source>
        <dbReference type="EMBL" id="HGT71434.1"/>
    </source>
</evidence>
<organism evidence="1">
    <name type="scientific">candidate division CPR3 bacterium</name>
    <dbReference type="NCBI Taxonomy" id="2268181"/>
    <lineage>
        <taxon>Bacteria</taxon>
        <taxon>Bacteria division CPR3</taxon>
    </lineage>
</organism>
<reference evidence="1" key="1">
    <citation type="journal article" date="2020" name="mSystems">
        <title>Genome- and Community-Level Interaction Insights into Carbon Utilization and Element Cycling Functions of Hydrothermarchaeota in Hydrothermal Sediment.</title>
        <authorList>
            <person name="Zhou Z."/>
            <person name="Liu Y."/>
            <person name="Xu W."/>
            <person name="Pan J."/>
            <person name="Luo Z.H."/>
            <person name="Li M."/>
        </authorList>
    </citation>
    <scope>NUCLEOTIDE SEQUENCE [LARGE SCALE GENOMIC DNA]</scope>
    <source>
        <strain evidence="1">SpSt-579</strain>
    </source>
</reference>
<comment type="caution">
    <text evidence="1">The sequence shown here is derived from an EMBL/GenBank/DDBJ whole genome shotgun (WGS) entry which is preliminary data.</text>
</comment>
<accession>A0A7C4M2Z3</accession>